<protein>
    <recommendedName>
        <fullName evidence="8">U3 small nucleolar RNA-associated protein 18 homolog</fullName>
    </recommendedName>
</protein>
<evidence type="ECO:0000256" key="9">
    <source>
        <dbReference type="PROSITE-ProRule" id="PRU00221"/>
    </source>
</evidence>
<dbReference type="GeneID" id="120267418"/>
<comment type="similarity">
    <text evidence="7">Belongs to the WD repeat UTP18 family.</text>
</comment>
<feature type="compositionally biased region" description="Basic and acidic residues" evidence="10">
    <location>
        <begin position="222"/>
        <end position="235"/>
    </location>
</feature>
<dbReference type="GO" id="GO:0034388">
    <property type="term" value="C:Pwp2p-containing subcomplex of 90S preribosome"/>
    <property type="evidence" value="ECO:0007669"/>
    <property type="project" value="TreeGrafter"/>
</dbReference>
<evidence type="ECO:0000256" key="1">
    <source>
        <dbReference type="ARBA" id="ARBA00004604"/>
    </source>
</evidence>
<dbReference type="RefSeq" id="XP_039130990.1">
    <property type="nucleotide sequence ID" value="XM_039275056.1"/>
</dbReference>
<organism evidence="11 12">
    <name type="scientific">Dioscorea cayennensis subsp. rotundata</name>
    <name type="common">White Guinea yam</name>
    <name type="synonym">Dioscorea rotundata</name>
    <dbReference type="NCBI Taxonomy" id="55577"/>
    <lineage>
        <taxon>Eukaryota</taxon>
        <taxon>Viridiplantae</taxon>
        <taxon>Streptophyta</taxon>
        <taxon>Embryophyta</taxon>
        <taxon>Tracheophyta</taxon>
        <taxon>Spermatophyta</taxon>
        <taxon>Magnoliopsida</taxon>
        <taxon>Liliopsida</taxon>
        <taxon>Dioscoreales</taxon>
        <taxon>Dioscoreaceae</taxon>
        <taxon>Dioscorea</taxon>
    </lineage>
</organism>
<keyword evidence="3" id="KW-0597">Phosphoprotein</keyword>
<evidence type="ECO:0000313" key="12">
    <source>
        <dbReference type="RefSeq" id="XP_039130990.1"/>
    </source>
</evidence>
<dbReference type="PROSITE" id="PS50082">
    <property type="entry name" value="WD_REPEATS_2"/>
    <property type="match status" value="1"/>
</dbReference>
<feature type="compositionally biased region" description="Polar residues" evidence="10">
    <location>
        <begin position="19"/>
        <end position="31"/>
    </location>
</feature>
<dbReference type="AlphaFoldDB" id="A0AB40BU59"/>
<feature type="repeat" description="WD" evidence="9">
    <location>
        <begin position="419"/>
        <end position="460"/>
    </location>
</feature>
<keyword evidence="5" id="KW-0677">Repeat</keyword>
<dbReference type="Pfam" id="PF00400">
    <property type="entry name" value="WD40"/>
    <property type="match status" value="2"/>
</dbReference>
<evidence type="ECO:0000313" key="11">
    <source>
        <dbReference type="Proteomes" id="UP001515500"/>
    </source>
</evidence>
<feature type="compositionally biased region" description="Basic and acidic residues" evidence="10">
    <location>
        <begin position="33"/>
        <end position="42"/>
    </location>
</feature>
<reference evidence="12" key="1">
    <citation type="submission" date="2025-08" db="UniProtKB">
        <authorList>
            <consortium name="RefSeq"/>
        </authorList>
    </citation>
    <scope>IDENTIFICATION</scope>
</reference>
<comment type="subcellular location">
    <subcellularLocation>
        <location evidence="1">Nucleus</location>
        <location evidence="1">Nucleolus</location>
    </subcellularLocation>
</comment>
<dbReference type="PANTHER" id="PTHR18359:SF0">
    <property type="entry name" value="U3 SMALL NUCLEOLAR RNA-ASSOCIATED PROTEIN 18 HOMOLOG"/>
    <property type="match status" value="1"/>
</dbReference>
<dbReference type="InterPro" id="IPR036322">
    <property type="entry name" value="WD40_repeat_dom_sf"/>
</dbReference>
<evidence type="ECO:0000256" key="5">
    <source>
        <dbReference type="ARBA" id="ARBA00022737"/>
    </source>
</evidence>
<evidence type="ECO:0000256" key="2">
    <source>
        <dbReference type="ARBA" id="ARBA00022552"/>
    </source>
</evidence>
<sequence>MSLVSRTSWEQKKKFEEVANNTTLDSIGQELNSEDKHNSDNLKRKKRRREHAASSGEKDSKVEQEKEMKRLESFLFGTIYSPLDFGKEVSEDREEEGLAEPLFIVNKSTNNEIESYVEELNEEREPLSDDGGDREEMDSAQPAPPMKMLTGNQIVVHEEELNKEKKPAWIDEEENMTKVDIMKVPRLRKLRKEAGEGLISGTDYVSRLRAQHSRLNPGTEWAHIDRKSERVHDSDNESDDESGITVAPGYERIVSDDILRSNDELVVKDRVKLLPGLLEYSRLMDANGEEPSNGPINSIQFHRNGQLLLTAGLDRRLRFFQVDGKRNTKVQSIFIEDCPIHKASFLPDGSQVILSGRRKFFYSVDLVKASVDKIGPLTGREEKSLEVFEVSNDSSIIAFIGNEGYILLVSTRTKELIGTLKMNGSARSLAFADGGQRLLSSGGDGHVYHWDLRTRTCIHKAVDEGCLAGSSLCTSPDSSLFAAGSTSGIVNIYKEDEFLGGKRKPLKTIESLSTQIDCLKFNPDAQILALCSRMKKNSLRLVHVPSFNIFSNWPPPRSSLQYPRCLDFSPGGGFMAVGNATGKVLLYKLHHYQKA</sequence>
<gene>
    <name evidence="12" type="primary">LOC120267418</name>
</gene>
<evidence type="ECO:0000256" key="6">
    <source>
        <dbReference type="ARBA" id="ARBA00023242"/>
    </source>
</evidence>
<dbReference type="InterPro" id="IPR001680">
    <property type="entry name" value="WD40_rpt"/>
</dbReference>
<evidence type="ECO:0000256" key="4">
    <source>
        <dbReference type="ARBA" id="ARBA00022574"/>
    </source>
</evidence>
<feature type="region of interest" description="Disordered" evidence="10">
    <location>
        <begin position="123"/>
        <end position="147"/>
    </location>
</feature>
<keyword evidence="6" id="KW-0539">Nucleus</keyword>
<dbReference type="SMART" id="SM00320">
    <property type="entry name" value="WD40"/>
    <property type="match status" value="5"/>
</dbReference>
<keyword evidence="11" id="KW-1185">Reference proteome</keyword>
<name>A0AB40BU59_DIOCR</name>
<dbReference type="PANTHER" id="PTHR18359">
    <property type="entry name" value="WD-REPEAT PROTEIN-RELATED"/>
    <property type="match status" value="1"/>
</dbReference>
<dbReference type="InterPro" id="IPR015943">
    <property type="entry name" value="WD40/YVTN_repeat-like_dom_sf"/>
</dbReference>
<dbReference type="FunFam" id="2.130.10.10:FF:000121">
    <property type="entry name" value="U3 small nucleolar RNA-associated protein 18 homolog"/>
    <property type="match status" value="1"/>
</dbReference>
<dbReference type="GO" id="GO:0032040">
    <property type="term" value="C:small-subunit processome"/>
    <property type="evidence" value="ECO:0007669"/>
    <property type="project" value="TreeGrafter"/>
</dbReference>
<evidence type="ECO:0000256" key="3">
    <source>
        <dbReference type="ARBA" id="ARBA00022553"/>
    </source>
</evidence>
<dbReference type="GO" id="GO:0006364">
    <property type="term" value="P:rRNA processing"/>
    <property type="evidence" value="ECO:0007669"/>
    <property type="project" value="UniProtKB-KW"/>
</dbReference>
<evidence type="ECO:0000256" key="7">
    <source>
        <dbReference type="ARBA" id="ARBA00025767"/>
    </source>
</evidence>
<proteinExistence type="inferred from homology"/>
<dbReference type="InterPro" id="IPR045161">
    <property type="entry name" value="Utp18"/>
</dbReference>
<evidence type="ECO:0000256" key="10">
    <source>
        <dbReference type="SAM" id="MobiDB-lite"/>
    </source>
</evidence>
<evidence type="ECO:0000256" key="8">
    <source>
        <dbReference type="ARBA" id="ARBA00074442"/>
    </source>
</evidence>
<feature type="region of interest" description="Disordered" evidence="10">
    <location>
        <begin position="19"/>
        <end position="66"/>
    </location>
</feature>
<keyword evidence="2" id="KW-0698">rRNA processing</keyword>
<feature type="compositionally biased region" description="Basic and acidic residues" evidence="10">
    <location>
        <begin position="56"/>
        <end position="66"/>
    </location>
</feature>
<keyword evidence="4 9" id="KW-0853">WD repeat</keyword>
<dbReference type="Gene3D" id="2.130.10.10">
    <property type="entry name" value="YVTN repeat-like/Quinoprotein amine dehydrogenase"/>
    <property type="match status" value="1"/>
</dbReference>
<dbReference type="Proteomes" id="UP001515500">
    <property type="component" value="Chromosome 8"/>
</dbReference>
<accession>A0AB40BU59</accession>
<feature type="compositionally biased region" description="Acidic residues" evidence="10">
    <location>
        <begin position="123"/>
        <end position="138"/>
    </location>
</feature>
<feature type="region of interest" description="Disordered" evidence="10">
    <location>
        <begin position="219"/>
        <end position="246"/>
    </location>
</feature>
<dbReference type="SUPFAM" id="SSF50978">
    <property type="entry name" value="WD40 repeat-like"/>
    <property type="match status" value="1"/>
</dbReference>